<reference evidence="2" key="1">
    <citation type="submission" date="2023-08" db="EMBL/GenBank/DDBJ databases">
        <authorList>
            <person name="Alioto T."/>
            <person name="Alioto T."/>
            <person name="Gomez Garrido J."/>
        </authorList>
    </citation>
    <scope>NUCLEOTIDE SEQUENCE</scope>
</reference>
<evidence type="ECO:0000256" key="1">
    <source>
        <dbReference type="SAM" id="MobiDB-lite"/>
    </source>
</evidence>
<gene>
    <name evidence="2" type="ORF">XNOV1_A000809</name>
</gene>
<accession>A0AAV1H5K1</accession>
<feature type="compositionally biased region" description="Polar residues" evidence="1">
    <location>
        <begin position="79"/>
        <end position="96"/>
    </location>
</feature>
<dbReference type="Proteomes" id="UP001178508">
    <property type="component" value="Chromosome 19"/>
</dbReference>
<protein>
    <submittedName>
        <fullName evidence="2">Uncharacterized protein</fullName>
    </submittedName>
</protein>
<keyword evidence="3" id="KW-1185">Reference proteome</keyword>
<evidence type="ECO:0000313" key="3">
    <source>
        <dbReference type="Proteomes" id="UP001178508"/>
    </source>
</evidence>
<dbReference type="EMBL" id="OY660882">
    <property type="protein sequence ID" value="CAJ1080311.1"/>
    <property type="molecule type" value="Genomic_DNA"/>
</dbReference>
<feature type="compositionally biased region" description="Basic and acidic residues" evidence="1">
    <location>
        <begin position="1"/>
        <end position="10"/>
    </location>
</feature>
<dbReference type="AlphaFoldDB" id="A0AAV1H5K1"/>
<feature type="compositionally biased region" description="Basic and acidic residues" evidence="1">
    <location>
        <begin position="29"/>
        <end position="40"/>
    </location>
</feature>
<sequence>MSPEEPKDVDQPCDAEEDWTNKMTWRTSCLERRGEEEKKKGSYSRQPTGAALNSPRKMKMKIKDSCSREAVDQRPANESPESSTQKVKSVAASSPYTVKESEVLSNDQNEGEQEREQGMM</sequence>
<feature type="compositionally biased region" description="Basic and acidic residues" evidence="1">
    <location>
        <begin position="61"/>
        <end position="72"/>
    </location>
</feature>
<evidence type="ECO:0000313" key="2">
    <source>
        <dbReference type="EMBL" id="CAJ1080311.1"/>
    </source>
</evidence>
<feature type="region of interest" description="Disordered" evidence="1">
    <location>
        <begin position="1"/>
        <end position="120"/>
    </location>
</feature>
<organism evidence="2 3">
    <name type="scientific">Xyrichtys novacula</name>
    <name type="common">Pearly razorfish</name>
    <name type="synonym">Hemipteronotus novacula</name>
    <dbReference type="NCBI Taxonomy" id="13765"/>
    <lineage>
        <taxon>Eukaryota</taxon>
        <taxon>Metazoa</taxon>
        <taxon>Chordata</taxon>
        <taxon>Craniata</taxon>
        <taxon>Vertebrata</taxon>
        <taxon>Euteleostomi</taxon>
        <taxon>Actinopterygii</taxon>
        <taxon>Neopterygii</taxon>
        <taxon>Teleostei</taxon>
        <taxon>Neoteleostei</taxon>
        <taxon>Acanthomorphata</taxon>
        <taxon>Eupercaria</taxon>
        <taxon>Labriformes</taxon>
        <taxon>Labridae</taxon>
        <taxon>Xyrichtys</taxon>
    </lineage>
</organism>
<name>A0AAV1H5K1_XYRNO</name>
<proteinExistence type="predicted"/>